<dbReference type="PROSITE" id="PS51257">
    <property type="entry name" value="PROKAR_LIPOPROTEIN"/>
    <property type="match status" value="1"/>
</dbReference>
<dbReference type="PROSITE" id="PS51318">
    <property type="entry name" value="TAT"/>
    <property type="match status" value="1"/>
</dbReference>
<reference evidence="2 3" key="1">
    <citation type="journal article" date="2019" name="Int. J. Syst. Evol. Microbiol.">
        <title>The Global Catalogue of Microorganisms (GCM) 10K type strain sequencing project: providing services to taxonomists for standard genome sequencing and annotation.</title>
        <authorList>
            <consortium name="The Broad Institute Genomics Platform"/>
            <consortium name="The Broad Institute Genome Sequencing Center for Infectious Disease"/>
            <person name="Wu L."/>
            <person name="Ma J."/>
        </authorList>
    </citation>
    <scope>NUCLEOTIDE SEQUENCE [LARGE SCALE GENOMIC DNA]</scope>
    <source>
        <strain evidence="2 3">DT31</strain>
    </source>
</reference>
<sequence length="184" mass="18598">MELSRRDALAALAAAGAGSIAGCGAPRAADAATGQSAGGPTERAVGETELATLVAVAEVVYPSVVDGVEGFVRTYTGGRVDGAGAYAAGVADAVAALDAYARDVSGGRFVDLDRETRRETLDVMSVDVVEPDPDGTDAQRVRHYVVNELLYAFYTSPTGAGLAGLENPPGHPGGTVSYREGPGA</sequence>
<evidence type="ECO:0000256" key="1">
    <source>
        <dbReference type="SAM" id="MobiDB-lite"/>
    </source>
</evidence>
<gene>
    <name evidence="2" type="ORF">ACFQL9_04195</name>
</gene>
<dbReference type="AlphaFoldDB" id="A0ABD5W680"/>
<dbReference type="Pfam" id="PF13618">
    <property type="entry name" value="Gluconate_2-dh3"/>
    <property type="match status" value="1"/>
</dbReference>
<dbReference type="InterPro" id="IPR006311">
    <property type="entry name" value="TAT_signal"/>
</dbReference>
<evidence type="ECO:0000313" key="2">
    <source>
        <dbReference type="EMBL" id="MFC7068834.1"/>
    </source>
</evidence>
<proteinExistence type="predicted"/>
<accession>A0ABD5W680</accession>
<dbReference type="GeneID" id="81126969"/>
<comment type="caution">
    <text evidence="2">The sequence shown here is derived from an EMBL/GenBank/DDBJ whole genome shotgun (WGS) entry which is preliminary data.</text>
</comment>
<name>A0ABD5W680_9EURY</name>
<organism evidence="2 3">
    <name type="scientific">Halobaculum lipolyticum</name>
    <dbReference type="NCBI Taxonomy" id="3032001"/>
    <lineage>
        <taxon>Archaea</taxon>
        <taxon>Methanobacteriati</taxon>
        <taxon>Methanobacteriota</taxon>
        <taxon>Stenosarchaea group</taxon>
        <taxon>Halobacteria</taxon>
        <taxon>Halobacteriales</taxon>
        <taxon>Haloferacaceae</taxon>
        <taxon>Halobaculum</taxon>
    </lineage>
</organism>
<evidence type="ECO:0000313" key="3">
    <source>
        <dbReference type="Proteomes" id="UP001596461"/>
    </source>
</evidence>
<dbReference type="EMBL" id="JBHTAH010000002">
    <property type="protein sequence ID" value="MFC7068834.1"/>
    <property type="molecule type" value="Genomic_DNA"/>
</dbReference>
<dbReference type="InterPro" id="IPR027056">
    <property type="entry name" value="Gluconate_2DH_su3"/>
</dbReference>
<protein>
    <submittedName>
        <fullName evidence="2">Gluconate 2-dehydrogenase subunit 3 family protein</fullName>
    </submittedName>
</protein>
<dbReference type="Proteomes" id="UP001596461">
    <property type="component" value="Unassembled WGS sequence"/>
</dbReference>
<keyword evidence="3" id="KW-1185">Reference proteome</keyword>
<feature type="region of interest" description="Disordered" evidence="1">
    <location>
        <begin position="164"/>
        <end position="184"/>
    </location>
</feature>
<dbReference type="RefSeq" id="WP_284033349.1">
    <property type="nucleotide sequence ID" value="NZ_CP126155.1"/>
</dbReference>